<dbReference type="RefSeq" id="WP_248343839.1">
    <property type="nucleotide sequence ID" value="NZ_AP025592.1"/>
</dbReference>
<keyword evidence="2" id="KW-1185">Reference proteome</keyword>
<dbReference type="Proteomes" id="UP001162734">
    <property type="component" value="Chromosome"/>
</dbReference>
<protein>
    <recommendedName>
        <fullName evidence="3">DUF2336 domain-containing protein</fullName>
    </recommendedName>
</protein>
<organism evidence="1 2">
    <name type="scientific">Anaeromyxobacter paludicola</name>
    <dbReference type="NCBI Taxonomy" id="2918171"/>
    <lineage>
        <taxon>Bacteria</taxon>
        <taxon>Pseudomonadati</taxon>
        <taxon>Myxococcota</taxon>
        <taxon>Myxococcia</taxon>
        <taxon>Myxococcales</taxon>
        <taxon>Cystobacterineae</taxon>
        <taxon>Anaeromyxobacteraceae</taxon>
        <taxon>Anaeromyxobacter</taxon>
    </lineage>
</organism>
<reference evidence="2" key="1">
    <citation type="journal article" date="2022" name="Int. J. Syst. Evol. Microbiol.">
        <title>Anaeromyxobacter oryzae sp. nov., Anaeromyxobacter diazotrophicus sp. nov. and Anaeromyxobacter paludicola sp. nov., isolated from paddy soils.</title>
        <authorList>
            <person name="Itoh H."/>
            <person name="Xu Z."/>
            <person name="Mise K."/>
            <person name="Masuda Y."/>
            <person name="Ushijima N."/>
            <person name="Hayakawa C."/>
            <person name="Shiratori Y."/>
            <person name="Senoo K."/>
        </authorList>
    </citation>
    <scope>NUCLEOTIDE SEQUENCE [LARGE SCALE GENOMIC DNA]</scope>
    <source>
        <strain evidence="2">Red630</strain>
    </source>
</reference>
<sequence length="378" mass="41112">MTCPLPLDALPKPLHKHVDPKAPPALRMMGAKGLVPAVAAPDLAVMLFFLSFDEDPGVREAAARTAAGLPDRIFGVALRAEGLPGPVLDWLSRELGANEGALELVLLNPATSDETVARLAAEVSQRLTEIVRQNELRLLRHDEIIRQLCRNPNALASTVDGACDFCVRNGLTLLDVPQLVAAHRRVHGVDPAAAEPQDTATGLLGEYGHVLAEEEPAAPAGPPRPEDPAKAAEKLNITQRILKMSVSQKIKLATLGNKEARTILLRDSNKLVCMAAATSPRITDLEILGLANSRTVNADVLRYVYTNREFLRTYPIKLALVKNPKVPLPTALKMLFSLQEKDIKELSRDRNVPQTIQSQAKAFLMKKEQAARATEGKH</sequence>
<evidence type="ECO:0000313" key="2">
    <source>
        <dbReference type="Proteomes" id="UP001162734"/>
    </source>
</evidence>
<dbReference type="EMBL" id="AP025592">
    <property type="protein sequence ID" value="BDG07238.1"/>
    <property type="molecule type" value="Genomic_DNA"/>
</dbReference>
<proteinExistence type="predicted"/>
<evidence type="ECO:0000313" key="1">
    <source>
        <dbReference type="EMBL" id="BDG07238.1"/>
    </source>
</evidence>
<gene>
    <name evidence="1" type="ORF">AMPC_03510</name>
</gene>
<name>A0ABN6N242_9BACT</name>
<accession>A0ABN6N242</accession>
<evidence type="ECO:0008006" key="3">
    <source>
        <dbReference type="Google" id="ProtNLM"/>
    </source>
</evidence>